<keyword evidence="5" id="KW-0804">Transcription</keyword>
<keyword evidence="1 6" id="KW-0597">Phosphoprotein</keyword>
<keyword evidence="11" id="KW-1185">Reference proteome</keyword>
<organism evidence="10 11">
    <name type="scientific">Shimia sagamensis</name>
    <dbReference type="NCBI Taxonomy" id="1566352"/>
    <lineage>
        <taxon>Bacteria</taxon>
        <taxon>Pseudomonadati</taxon>
        <taxon>Pseudomonadota</taxon>
        <taxon>Alphaproteobacteria</taxon>
        <taxon>Rhodobacterales</taxon>
        <taxon>Roseobacteraceae</taxon>
    </lineage>
</organism>
<dbReference type="InterPro" id="IPR039420">
    <property type="entry name" value="WalR-like"/>
</dbReference>
<dbReference type="CDD" id="cd00383">
    <property type="entry name" value="trans_reg_C"/>
    <property type="match status" value="1"/>
</dbReference>
<reference evidence="10 11" key="1">
    <citation type="submission" date="2017-05" db="EMBL/GenBank/DDBJ databases">
        <authorList>
            <person name="Varghese N."/>
            <person name="Submissions S."/>
        </authorList>
    </citation>
    <scope>NUCLEOTIDE SEQUENCE [LARGE SCALE GENOMIC DNA]</scope>
    <source>
        <strain evidence="10 11">DSM 29734</strain>
    </source>
</reference>
<dbReference type="Pfam" id="PF00072">
    <property type="entry name" value="Response_reg"/>
    <property type="match status" value="1"/>
</dbReference>
<dbReference type="PROSITE" id="PS51755">
    <property type="entry name" value="OMPR_PHOB"/>
    <property type="match status" value="1"/>
</dbReference>
<evidence type="ECO:0000313" key="10">
    <source>
        <dbReference type="EMBL" id="SMP36752.1"/>
    </source>
</evidence>
<dbReference type="EMBL" id="FXTY01000019">
    <property type="protein sequence ID" value="SMP36752.1"/>
    <property type="molecule type" value="Genomic_DNA"/>
</dbReference>
<keyword evidence="4 7" id="KW-0238">DNA-binding</keyword>
<dbReference type="Gene3D" id="1.10.10.10">
    <property type="entry name" value="Winged helix-like DNA-binding domain superfamily/Winged helix DNA-binding domain"/>
    <property type="match status" value="1"/>
</dbReference>
<dbReference type="InterPro" id="IPR036388">
    <property type="entry name" value="WH-like_DNA-bd_sf"/>
</dbReference>
<dbReference type="PANTHER" id="PTHR48111:SF4">
    <property type="entry name" value="DNA-BINDING DUAL TRANSCRIPTIONAL REGULATOR OMPR"/>
    <property type="match status" value="1"/>
</dbReference>
<comment type="caution">
    <text evidence="10">The sequence shown here is derived from an EMBL/GenBank/DDBJ whole genome shotgun (WGS) entry which is preliminary data.</text>
</comment>
<evidence type="ECO:0000256" key="1">
    <source>
        <dbReference type="ARBA" id="ARBA00022553"/>
    </source>
</evidence>
<dbReference type="SMART" id="SM00862">
    <property type="entry name" value="Trans_reg_C"/>
    <property type="match status" value="1"/>
</dbReference>
<evidence type="ECO:0000256" key="2">
    <source>
        <dbReference type="ARBA" id="ARBA00023012"/>
    </source>
</evidence>
<evidence type="ECO:0000259" key="8">
    <source>
        <dbReference type="PROSITE" id="PS50110"/>
    </source>
</evidence>
<feature type="domain" description="OmpR/PhoB-type" evidence="9">
    <location>
        <begin position="135"/>
        <end position="235"/>
    </location>
</feature>
<dbReference type="InterPro" id="IPR001867">
    <property type="entry name" value="OmpR/PhoB-type_DNA-bd"/>
</dbReference>
<evidence type="ECO:0000313" key="11">
    <source>
        <dbReference type="Proteomes" id="UP001157961"/>
    </source>
</evidence>
<proteinExistence type="predicted"/>
<feature type="modified residue" description="4-aspartylphosphate" evidence="6">
    <location>
        <position position="54"/>
    </location>
</feature>
<dbReference type="Gene3D" id="3.40.50.2300">
    <property type="match status" value="1"/>
</dbReference>
<feature type="domain" description="Response regulatory" evidence="8">
    <location>
        <begin position="5"/>
        <end position="118"/>
    </location>
</feature>
<gene>
    <name evidence="10" type="ORF">SAMN06265373_1198</name>
</gene>
<evidence type="ECO:0000256" key="4">
    <source>
        <dbReference type="ARBA" id="ARBA00023125"/>
    </source>
</evidence>
<accession>A0ABY1PM01</accession>
<dbReference type="SUPFAM" id="SSF46894">
    <property type="entry name" value="C-terminal effector domain of the bipartite response regulators"/>
    <property type="match status" value="1"/>
</dbReference>
<dbReference type="InterPro" id="IPR016032">
    <property type="entry name" value="Sig_transdc_resp-reg_C-effctor"/>
</dbReference>
<protein>
    <submittedName>
        <fullName evidence="10">DNA-binding response regulator, OmpR family, contains REC and winged-helix (WHTH) domain</fullName>
    </submittedName>
</protein>
<evidence type="ECO:0000256" key="5">
    <source>
        <dbReference type="ARBA" id="ARBA00023163"/>
    </source>
</evidence>
<dbReference type="Gene3D" id="6.10.250.690">
    <property type="match status" value="1"/>
</dbReference>
<dbReference type="Pfam" id="PF00486">
    <property type="entry name" value="Trans_reg_C"/>
    <property type="match status" value="1"/>
</dbReference>
<evidence type="ECO:0000259" key="9">
    <source>
        <dbReference type="PROSITE" id="PS51755"/>
    </source>
</evidence>
<feature type="DNA-binding region" description="OmpR/PhoB-type" evidence="7">
    <location>
        <begin position="135"/>
        <end position="235"/>
    </location>
</feature>
<dbReference type="InterPro" id="IPR011006">
    <property type="entry name" value="CheY-like_superfamily"/>
</dbReference>
<dbReference type="Proteomes" id="UP001157961">
    <property type="component" value="Unassembled WGS sequence"/>
</dbReference>
<name>A0ABY1PM01_9RHOB</name>
<evidence type="ECO:0000256" key="7">
    <source>
        <dbReference type="PROSITE-ProRule" id="PRU01091"/>
    </source>
</evidence>
<keyword evidence="2" id="KW-0902">Two-component regulatory system</keyword>
<sequence>MKKVTILIVDDDISLSEEVAEVLFEQGYSVSFARTMRQFEEQVRDNLFDLFVVDLLLPDGHGHEVIRKIRHICSSGIVVLSGKLDEVDKVVSLELGADDYVVKPFPRSEFVARIKSLLRRIEIRNSPHQEAVSNLPEIVYADYRTNTRTRKLYAPFGDQIRLTKLEFDLWLIFLKNMDKVMSREQLITSIRGRDWAGYDRSIDGLVSRLRRKLSGLLDAEENFETIRGVGYLLRSRSD</sequence>
<dbReference type="SMART" id="SM00448">
    <property type="entry name" value="REC"/>
    <property type="match status" value="1"/>
</dbReference>
<evidence type="ECO:0000256" key="6">
    <source>
        <dbReference type="PROSITE-ProRule" id="PRU00169"/>
    </source>
</evidence>
<dbReference type="InterPro" id="IPR001789">
    <property type="entry name" value="Sig_transdc_resp-reg_receiver"/>
</dbReference>
<dbReference type="SUPFAM" id="SSF52172">
    <property type="entry name" value="CheY-like"/>
    <property type="match status" value="1"/>
</dbReference>
<dbReference type="RefSeq" id="WP_283428090.1">
    <property type="nucleotide sequence ID" value="NZ_FXTY01000019.1"/>
</dbReference>
<dbReference type="PROSITE" id="PS50110">
    <property type="entry name" value="RESPONSE_REGULATORY"/>
    <property type="match status" value="1"/>
</dbReference>
<keyword evidence="3" id="KW-0805">Transcription regulation</keyword>
<evidence type="ECO:0000256" key="3">
    <source>
        <dbReference type="ARBA" id="ARBA00023015"/>
    </source>
</evidence>
<dbReference type="PANTHER" id="PTHR48111">
    <property type="entry name" value="REGULATOR OF RPOS"/>
    <property type="match status" value="1"/>
</dbReference>
<dbReference type="GO" id="GO:0003677">
    <property type="term" value="F:DNA binding"/>
    <property type="evidence" value="ECO:0007669"/>
    <property type="project" value="UniProtKB-KW"/>
</dbReference>